<organism evidence="1 2">
    <name type="scientific">Fusarium oxysporum f. sp. lycopersici (strain 4287 / CBS 123668 / FGSC 9935 / NRRL 34936)</name>
    <name type="common">Fusarium vascular wilt of tomato</name>
    <dbReference type="NCBI Taxonomy" id="426428"/>
    <lineage>
        <taxon>Eukaryota</taxon>
        <taxon>Fungi</taxon>
        <taxon>Dikarya</taxon>
        <taxon>Ascomycota</taxon>
        <taxon>Pezizomycotina</taxon>
        <taxon>Sordariomycetes</taxon>
        <taxon>Hypocreomycetidae</taxon>
        <taxon>Hypocreales</taxon>
        <taxon>Nectriaceae</taxon>
        <taxon>Fusarium</taxon>
        <taxon>Fusarium oxysporum species complex</taxon>
    </lineage>
</organism>
<dbReference type="OrthoDB" id="6079484at2759"/>
<dbReference type="InterPro" id="IPR021109">
    <property type="entry name" value="Peptidase_aspartic_dom_sf"/>
</dbReference>
<proteinExistence type="predicted"/>
<name>A0A0J9WSI3_FUSO4</name>
<dbReference type="RefSeq" id="XP_018252377.1">
    <property type="nucleotide sequence ID" value="XM_018401445.1"/>
</dbReference>
<protein>
    <submittedName>
        <fullName evidence="1">Uncharacterized protein</fullName>
    </submittedName>
</protein>
<dbReference type="EMBL" id="DS231714">
    <property type="protein sequence ID" value="KNB14332.1"/>
    <property type="molecule type" value="Genomic_DNA"/>
</dbReference>
<sequence>MVPDSHLEGSSQIRGGIPRLLKPVTDVTASNGLWRDRLLDEFIQGPSAAQVPSFKSPIRNALRSVYLANPIWKGAFPWPAHRRTNPVSSGESIDYKAEDIKAFLSPYRADSVFHTGGYNYLASEQLAQTYSSGSTDYTVKVLVGPDRYRIKYRIDALPDTGAKRNFVSQQLVDSLGLVPKDLANEKFRLPSGATIKSCGTVNIPFTFWGETKYHLLDCCILPKCTQDLILCQYFLKTTGTLTKYTHRITKSLRDLGTRLRFNLIEDDTCCFQGSFDDIPSSALADTGCDVMLISTNFAIRNSLEIDRNSEHRRTIEYADGSLDTTSGIVHGATWQFRSSWDKITCEFYVLDKLKADIILSSHFIFEHNVFSKFEEDIVDTSLVPGPDFGDIYNIRLISHYSSALQNLEASAIADMNSPGSFSPETIKNERVRHDQIRDAINALPLDQQDQARIDERNRQEIWDGYRRRHFETEGGPIFVIQQVVVDRKQRWWRNRPFWSRLKRRVTKSMLWL</sequence>
<dbReference type="GeneID" id="28961810"/>
<reference evidence="1" key="1">
    <citation type="submission" date="2007-04" db="EMBL/GenBank/DDBJ databases">
        <authorList>
            <consortium name="The Broad Institute Genome Sequencing Platform"/>
            <person name="Birren B."/>
            <person name="Lander E."/>
            <person name="Galagan J."/>
            <person name="Nusbaum C."/>
            <person name="Devon K."/>
            <person name="Ma L.-J."/>
            <person name="Jaffe D."/>
            <person name="Butler J."/>
            <person name="Alvarez P."/>
            <person name="Gnerre S."/>
            <person name="Grabherr M."/>
            <person name="Kleber M."/>
            <person name="Mauceli E."/>
            <person name="Brockman W."/>
            <person name="MacCallum I.A."/>
            <person name="Young S."/>
            <person name="LaButti K."/>
            <person name="DeCaprio D."/>
            <person name="Crawford M."/>
            <person name="Koehrsen M."/>
            <person name="Engels R."/>
            <person name="Montgomery P."/>
            <person name="Pearson M."/>
            <person name="Howarth C."/>
            <person name="Larson L."/>
            <person name="White J."/>
            <person name="O'Leary S."/>
            <person name="Kodira C."/>
            <person name="Zeng Q."/>
            <person name="Yandava C."/>
            <person name="Alvarado L."/>
            <person name="Kistler C."/>
            <person name="Shim W.-B."/>
            <person name="Kang S."/>
            <person name="Woloshuk C."/>
        </authorList>
    </citation>
    <scope>NUCLEOTIDE SEQUENCE</scope>
    <source>
        <strain evidence="1">4287</strain>
    </source>
</reference>
<evidence type="ECO:0000313" key="2">
    <source>
        <dbReference type="Proteomes" id="UP000009097"/>
    </source>
</evidence>
<dbReference type="AlphaFoldDB" id="A0A0J9WSI3"/>
<dbReference type="Gene3D" id="2.40.70.10">
    <property type="entry name" value="Acid Proteases"/>
    <property type="match status" value="2"/>
</dbReference>
<dbReference type="Pfam" id="PF13650">
    <property type="entry name" value="Asp_protease_2"/>
    <property type="match status" value="1"/>
</dbReference>
<dbReference type="VEuPathDB" id="FungiDB:FOXG_21104"/>
<gene>
    <name evidence="1" type="ORF">FOXG_21104</name>
</gene>
<accession>A0A0J9WSI3</accession>
<dbReference type="CDD" id="cd00303">
    <property type="entry name" value="retropepsin_like"/>
    <property type="match status" value="2"/>
</dbReference>
<dbReference type="KEGG" id="fox:FOXG_21104"/>
<reference evidence="1" key="2">
    <citation type="journal article" date="2010" name="Nature">
        <title>Comparative genomics reveals mobile pathogenicity chromosomes in Fusarium.</title>
        <authorList>
            <person name="Ma L.J."/>
            <person name="van der Does H.C."/>
            <person name="Borkovich K.A."/>
            <person name="Coleman J.J."/>
            <person name="Daboussi M.J."/>
            <person name="Di Pietro A."/>
            <person name="Dufresne M."/>
            <person name="Freitag M."/>
            <person name="Grabherr M."/>
            <person name="Henrissat B."/>
            <person name="Houterman P.M."/>
            <person name="Kang S."/>
            <person name="Shim W.B."/>
            <person name="Woloshuk C."/>
            <person name="Xie X."/>
            <person name="Xu J.R."/>
            <person name="Antoniw J."/>
            <person name="Baker S.E."/>
            <person name="Bluhm B.H."/>
            <person name="Breakspear A."/>
            <person name="Brown D.W."/>
            <person name="Butchko R.A."/>
            <person name="Chapman S."/>
            <person name="Coulson R."/>
            <person name="Coutinho P.M."/>
            <person name="Danchin E.G."/>
            <person name="Diener A."/>
            <person name="Gale L.R."/>
            <person name="Gardiner D.M."/>
            <person name="Goff S."/>
            <person name="Hammond-Kosack K.E."/>
            <person name="Hilburn K."/>
            <person name="Hua-Van A."/>
            <person name="Jonkers W."/>
            <person name="Kazan K."/>
            <person name="Kodira C.D."/>
            <person name="Koehrsen M."/>
            <person name="Kumar L."/>
            <person name="Lee Y.H."/>
            <person name="Li L."/>
            <person name="Manners J.M."/>
            <person name="Miranda-Saavedra D."/>
            <person name="Mukherjee M."/>
            <person name="Park G."/>
            <person name="Park J."/>
            <person name="Park S.Y."/>
            <person name="Proctor R.H."/>
            <person name="Regev A."/>
            <person name="Ruiz-Roldan M.C."/>
            <person name="Sain D."/>
            <person name="Sakthikumar S."/>
            <person name="Sykes S."/>
            <person name="Schwartz D.C."/>
            <person name="Turgeon B.G."/>
            <person name="Wapinski I."/>
            <person name="Yoder O."/>
            <person name="Young S."/>
            <person name="Zeng Q."/>
            <person name="Zhou S."/>
            <person name="Galagan J."/>
            <person name="Cuomo C.A."/>
            <person name="Kistler H.C."/>
            <person name="Rep M."/>
        </authorList>
    </citation>
    <scope>NUCLEOTIDE SEQUENCE [LARGE SCALE GENOMIC DNA]</scope>
    <source>
        <strain evidence="1">4287</strain>
    </source>
</reference>
<dbReference type="Proteomes" id="UP000009097">
    <property type="component" value="Unassembled WGS sequence"/>
</dbReference>
<evidence type="ECO:0000313" key="1">
    <source>
        <dbReference type="EMBL" id="KNB14332.1"/>
    </source>
</evidence>